<evidence type="ECO:0000313" key="1">
    <source>
        <dbReference type="EMBL" id="CAD8517681.1"/>
    </source>
</evidence>
<sequence>MSNGEVPKSAAETAWHERRKAVMQRTGADGTVLVRGTTTDPPHTEETMAGVRLMMITQERDDALKHAFAFVCCEDSDADSDDSNCARFYDTAAGNEVVFGIKDEVKKATSSKLTKPQKFDRLCMLTYALLQEDTWSRDNEFWGEGDEMQSACKKLAASWKKLLGENAAADLGVDEEFTEPGVHALLEDFQVMLNDASSDSGVKYPFKWRA</sequence>
<proteinExistence type="predicted"/>
<accession>A0A7S0NKB0</accession>
<name>A0A7S0NKB0_MICPS</name>
<dbReference type="EMBL" id="HBEQ01006457">
    <property type="protein sequence ID" value="CAD8517681.1"/>
    <property type="molecule type" value="Transcribed_RNA"/>
</dbReference>
<reference evidence="1" key="1">
    <citation type="submission" date="2021-01" db="EMBL/GenBank/DDBJ databases">
        <authorList>
            <person name="Corre E."/>
            <person name="Pelletier E."/>
            <person name="Niang G."/>
            <person name="Scheremetjew M."/>
            <person name="Finn R."/>
            <person name="Kale V."/>
            <person name="Holt S."/>
            <person name="Cochrane G."/>
            <person name="Meng A."/>
            <person name="Brown T."/>
            <person name="Cohen L."/>
        </authorList>
    </citation>
    <scope>NUCLEOTIDE SEQUENCE</scope>
    <source>
        <strain evidence="1">CCMP1723</strain>
    </source>
</reference>
<organism evidence="1">
    <name type="scientific">Micromonas pusilla</name>
    <name type="common">Picoplanktonic green alga</name>
    <name type="synonym">Chromulina pusilla</name>
    <dbReference type="NCBI Taxonomy" id="38833"/>
    <lineage>
        <taxon>Eukaryota</taxon>
        <taxon>Viridiplantae</taxon>
        <taxon>Chlorophyta</taxon>
        <taxon>Mamiellophyceae</taxon>
        <taxon>Mamiellales</taxon>
        <taxon>Mamiellaceae</taxon>
        <taxon>Micromonas</taxon>
    </lineage>
</organism>
<gene>
    <name evidence="1" type="ORF">MCOM1403_LOCUS5107</name>
</gene>
<dbReference type="AlphaFoldDB" id="A0A7S0NKB0"/>
<protein>
    <submittedName>
        <fullName evidence="1">Uncharacterized protein</fullName>
    </submittedName>
</protein>